<feature type="transmembrane region" description="Helical" evidence="1">
    <location>
        <begin position="176"/>
        <end position="196"/>
    </location>
</feature>
<sequence length="376" mass="43255">MENVMKELGAKKVIDRQDILKLKEYIEKKYVDYTKKEKLDILNRAVHQVLDKSIEGLETEYKHEIKIQVLRNTISGEADTTSLADIFNIYISLEGKSENYISTLVKWTSLHIKNDNSKAELELLDKKNNAHGVALQKGISDNLLKNKSLSEVPYNSAQNIKIANNNIINILIQKKILLSFLTITIITVGIIGIYNINSRRIKVHLENSSIGNSIDNKDVDSEIKSDLWKESNLPEDFKYRDINKDKLKEFLIKKNSLLAEEPYFTTVITVSKEYNLNPLILFAVSGQEQGFVPKDEVDAKKIANNPFNVYTSWKNYNTDIRDASKIACVTIINLCKDRPKDEDAFKWINTKYSEDKNWFKGVNQIYVDLKNELNVK</sequence>
<organism evidence="2 3">
    <name type="scientific">Clostridium paridis</name>
    <dbReference type="NCBI Taxonomy" id="2803863"/>
    <lineage>
        <taxon>Bacteria</taxon>
        <taxon>Bacillati</taxon>
        <taxon>Bacillota</taxon>
        <taxon>Clostridia</taxon>
        <taxon>Eubacteriales</taxon>
        <taxon>Clostridiaceae</taxon>
        <taxon>Clostridium</taxon>
    </lineage>
</organism>
<evidence type="ECO:0000256" key="1">
    <source>
        <dbReference type="SAM" id="Phobius"/>
    </source>
</evidence>
<protein>
    <submittedName>
        <fullName evidence="2">Glucosaminidase domain-containing protein</fullName>
    </submittedName>
</protein>
<evidence type="ECO:0000313" key="2">
    <source>
        <dbReference type="EMBL" id="MBL4932813.1"/>
    </source>
</evidence>
<accession>A0A937FGN1</accession>
<dbReference type="Proteomes" id="UP000623681">
    <property type="component" value="Unassembled WGS sequence"/>
</dbReference>
<keyword evidence="1" id="KW-0472">Membrane</keyword>
<evidence type="ECO:0000313" key="3">
    <source>
        <dbReference type="Proteomes" id="UP000623681"/>
    </source>
</evidence>
<dbReference type="RefSeq" id="WP_202768200.1">
    <property type="nucleotide sequence ID" value="NZ_JAESWA010000023.1"/>
</dbReference>
<name>A0A937FGN1_9CLOT</name>
<keyword evidence="1" id="KW-1133">Transmembrane helix</keyword>
<dbReference type="AlphaFoldDB" id="A0A937FGN1"/>
<reference evidence="2" key="1">
    <citation type="submission" date="2021-01" db="EMBL/GenBank/DDBJ databases">
        <title>Genome public.</title>
        <authorList>
            <person name="Liu C."/>
            <person name="Sun Q."/>
        </authorList>
    </citation>
    <scope>NUCLEOTIDE SEQUENCE</scope>
    <source>
        <strain evidence="2">YIM B02565</strain>
    </source>
</reference>
<proteinExistence type="predicted"/>
<gene>
    <name evidence="2" type="ORF">JK634_13450</name>
</gene>
<keyword evidence="3" id="KW-1185">Reference proteome</keyword>
<keyword evidence="1" id="KW-0812">Transmembrane</keyword>
<dbReference type="EMBL" id="JAESWA010000023">
    <property type="protein sequence ID" value="MBL4932813.1"/>
    <property type="molecule type" value="Genomic_DNA"/>
</dbReference>
<comment type="caution">
    <text evidence="2">The sequence shown here is derived from an EMBL/GenBank/DDBJ whole genome shotgun (WGS) entry which is preliminary data.</text>
</comment>